<keyword evidence="3" id="KW-1185">Reference proteome</keyword>
<comment type="caution">
    <text evidence="2">The sequence shown here is derived from an EMBL/GenBank/DDBJ whole genome shotgun (WGS) entry which is preliminary data.</text>
</comment>
<evidence type="ECO:0000313" key="3">
    <source>
        <dbReference type="Proteomes" id="UP000636709"/>
    </source>
</evidence>
<dbReference type="AlphaFoldDB" id="A0A835EKG2"/>
<accession>A0A835EKG2</accession>
<organism evidence="2 3">
    <name type="scientific">Digitaria exilis</name>
    <dbReference type="NCBI Taxonomy" id="1010633"/>
    <lineage>
        <taxon>Eukaryota</taxon>
        <taxon>Viridiplantae</taxon>
        <taxon>Streptophyta</taxon>
        <taxon>Embryophyta</taxon>
        <taxon>Tracheophyta</taxon>
        <taxon>Spermatophyta</taxon>
        <taxon>Magnoliopsida</taxon>
        <taxon>Liliopsida</taxon>
        <taxon>Poales</taxon>
        <taxon>Poaceae</taxon>
        <taxon>PACMAD clade</taxon>
        <taxon>Panicoideae</taxon>
        <taxon>Panicodae</taxon>
        <taxon>Paniceae</taxon>
        <taxon>Anthephorinae</taxon>
        <taxon>Digitaria</taxon>
    </lineage>
</organism>
<feature type="compositionally biased region" description="Pro residues" evidence="1">
    <location>
        <begin position="62"/>
        <end position="74"/>
    </location>
</feature>
<feature type="compositionally biased region" description="Low complexity" evidence="1">
    <location>
        <begin position="124"/>
        <end position="138"/>
    </location>
</feature>
<evidence type="ECO:0000256" key="1">
    <source>
        <dbReference type="SAM" id="MobiDB-lite"/>
    </source>
</evidence>
<reference evidence="2" key="1">
    <citation type="submission" date="2020-07" db="EMBL/GenBank/DDBJ databases">
        <title>Genome sequence and genetic diversity analysis of an under-domesticated orphan crop, white fonio (Digitaria exilis).</title>
        <authorList>
            <person name="Bennetzen J.L."/>
            <person name="Chen S."/>
            <person name="Ma X."/>
            <person name="Wang X."/>
            <person name="Yssel A.E.J."/>
            <person name="Chaluvadi S.R."/>
            <person name="Johnson M."/>
            <person name="Gangashetty P."/>
            <person name="Hamidou F."/>
            <person name="Sanogo M.D."/>
            <person name="Zwaenepoel A."/>
            <person name="Wallace J."/>
            <person name="Van De Peer Y."/>
            <person name="Van Deynze A."/>
        </authorList>
    </citation>
    <scope>NUCLEOTIDE SEQUENCE</scope>
    <source>
        <tissue evidence="2">Leaves</tissue>
    </source>
</reference>
<evidence type="ECO:0000313" key="2">
    <source>
        <dbReference type="EMBL" id="KAF8701124.1"/>
    </source>
</evidence>
<dbReference type="Proteomes" id="UP000636709">
    <property type="component" value="Unassembled WGS sequence"/>
</dbReference>
<name>A0A835EKG2_9POAL</name>
<gene>
    <name evidence="2" type="ORF">HU200_033784</name>
</gene>
<feature type="region of interest" description="Disordered" evidence="1">
    <location>
        <begin position="108"/>
        <end position="144"/>
    </location>
</feature>
<dbReference type="EMBL" id="JACEFO010001822">
    <property type="protein sequence ID" value="KAF8701124.1"/>
    <property type="molecule type" value="Genomic_DNA"/>
</dbReference>
<feature type="region of interest" description="Disordered" evidence="1">
    <location>
        <begin position="33"/>
        <end position="74"/>
    </location>
</feature>
<protein>
    <submittedName>
        <fullName evidence="2">Uncharacterized protein</fullName>
    </submittedName>
</protein>
<feature type="compositionally biased region" description="Basic residues" evidence="1">
    <location>
        <begin position="38"/>
        <end position="49"/>
    </location>
</feature>
<proteinExistence type="predicted"/>
<sequence length="249" mass="26505">MAFEALAVRDGLLLVEALHFAIGEEPCTPLRTDLSCRQPRHPLRPHFRRPPALPSADASPPAVRPPPARPPSPPFLNAIAGNLAIFQAIAPPPTAILLRPPPMELSPTTLTPEILEPLSRRRQPPLAAGGDPAADGSAHSPPSLELLATGRCTAGLGGNFGNQQQGAPTHDKSAADPVILYLYSRFRCSLISEEPDPAPVTSLAPPVLRHTTESQIHLVSGFVRPCAGANLTSALFYILLSFTDQRGQH</sequence>